<gene>
    <name evidence="1" type="ORF">BK658_11370</name>
</gene>
<dbReference type="Proteomes" id="UP000284684">
    <property type="component" value="Unassembled WGS sequence"/>
</dbReference>
<protein>
    <submittedName>
        <fullName evidence="1">Phage tail protein</fullName>
    </submittedName>
</protein>
<dbReference type="RefSeq" id="WP_123582441.1">
    <property type="nucleotide sequence ID" value="NZ_MOBI01000013.1"/>
</dbReference>
<proteinExistence type="predicted"/>
<dbReference type="SUPFAM" id="SSF88874">
    <property type="entry name" value="Receptor-binding domain of short tail fibre protein gp12"/>
    <property type="match status" value="1"/>
</dbReference>
<sequence>MDYPKSVPGIGLVNGKFVDENVVSGTPGSLIPATWGNSVTQELLAVITSVGLAPSEADNSQLLKALQMITAKSSPMRSLVTSVSGSKALLAEELGLVLVSAGTDAATLLLPAADGALGVRDVIVRRLDNSGNRLTVQCMGTDTIKFHTHLRPAGYPFLVLMGAGDWWHLRSDGAGSWWPVGRFDGVPLGRPFFETTTLLSPGGYGALNGSVLSRAEWPWLWDHAQQSGMLKTEASRLGNEGGWTTGDGALTFRGPEGRGEFLRILSEGRTVDTGRGPGSAQSGTYHSYAFGAQGAGAIGSRWSDSLASVGADTQEEVRNFAVVNGGPTFPVGTTYQMDTANTLLYSFKSRPRNIAYPGRIKII</sequence>
<dbReference type="AlphaFoldDB" id="A0A423GT68"/>
<name>A0A423GT68_9PSED</name>
<organism evidence="1 2">
    <name type="scientific">Pseudomonas brassicacearum</name>
    <dbReference type="NCBI Taxonomy" id="930166"/>
    <lineage>
        <taxon>Bacteria</taxon>
        <taxon>Pseudomonadati</taxon>
        <taxon>Pseudomonadota</taxon>
        <taxon>Gammaproteobacteria</taxon>
        <taxon>Pseudomonadales</taxon>
        <taxon>Pseudomonadaceae</taxon>
        <taxon>Pseudomonas</taxon>
    </lineage>
</organism>
<evidence type="ECO:0000313" key="1">
    <source>
        <dbReference type="EMBL" id="ROM99168.1"/>
    </source>
</evidence>
<evidence type="ECO:0000313" key="2">
    <source>
        <dbReference type="Proteomes" id="UP000284684"/>
    </source>
</evidence>
<reference evidence="1 2" key="1">
    <citation type="submission" date="2016-10" db="EMBL/GenBank/DDBJ databases">
        <title>Comparative genome analysis of multiple Pseudomonas spp. focuses on biocontrol and plant growth promoting traits.</title>
        <authorList>
            <person name="Tao X.-Y."/>
            <person name="Taylor C.G."/>
        </authorList>
    </citation>
    <scope>NUCLEOTIDE SEQUENCE [LARGE SCALE GENOMIC DNA]</scope>
    <source>
        <strain evidence="1 2">37D10</strain>
    </source>
</reference>
<accession>A0A423GT68</accession>
<comment type="caution">
    <text evidence="1">The sequence shown here is derived from an EMBL/GenBank/DDBJ whole genome shotgun (WGS) entry which is preliminary data.</text>
</comment>
<dbReference type="EMBL" id="MOBI01000013">
    <property type="protein sequence ID" value="ROM99168.1"/>
    <property type="molecule type" value="Genomic_DNA"/>
</dbReference>